<dbReference type="KEGG" id="lcc:B488_10090"/>
<evidence type="ECO:0000313" key="8">
    <source>
        <dbReference type="EMBL" id="AGA65001.1"/>
    </source>
</evidence>
<evidence type="ECO:0000256" key="2">
    <source>
        <dbReference type="ARBA" id="ARBA00022692"/>
    </source>
</evidence>
<keyword evidence="6 7" id="KW-0961">Cell wall biogenesis/degradation</keyword>
<keyword evidence="3 7" id="KW-1133">Transmembrane helix</keyword>
<reference evidence="8 9" key="1">
    <citation type="journal article" date="2012" name="Stand. Genomic Sci.">
        <title>Complete genome sequence of Liberibacter crescens BT-1.</title>
        <authorList>
            <person name="Leonard M.T."/>
            <person name="Fagen J.R."/>
            <person name="Davis-Richardson A.G."/>
            <person name="Davis M.J."/>
            <person name="Triplett E.W."/>
        </authorList>
    </citation>
    <scope>NUCLEOTIDE SEQUENCE [LARGE SCALE GENOMIC DNA]</scope>
    <source>
        <strain evidence="8 9">BT-1</strain>
    </source>
</reference>
<keyword evidence="1 7" id="KW-1003">Cell membrane</keyword>
<feature type="site" description="Important for catalytic activity" evidence="7">
    <location>
        <position position="257"/>
    </location>
</feature>
<evidence type="ECO:0000256" key="4">
    <source>
        <dbReference type="ARBA" id="ARBA00023136"/>
    </source>
</evidence>
<protein>
    <recommendedName>
        <fullName evidence="7">Endolytic murein transglycosylase</fullName>
        <ecNumber evidence="7">4.2.2.29</ecNumber>
    </recommendedName>
    <alternativeName>
        <fullName evidence="7">Peptidoglycan lytic transglycosylase</fullName>
    </alternativeName>
    <alternativeName>
        <fullName evidence="7">Peptidoglycan polymerization terminase</fullName>
    </alternativeName>
</protein>
<dbReference type="EC" id="4.2.2.29" evidence="7"/>
<dbReference type="Pfam" id="PF02618">
    <property type="entry name" value="YceG"/>
    <property type="match status" value="1"/>
</dbReference>
<evidence type="ECO:0000256" key="5">
    <source>
        <dbReference type="ARBA" id="ARBA00023239"/>
    </source>
</evidence>
<evidence type="ECO:0000256" key="7">
    <source>
        <dbReference type="HAMAP-Rule" id="MF_02065"/>
    </source>
</evidence>
<dbReference type="HOGENOM" id="CLU_025574_0_0_5"/>
<gene>
    <name evidence="7" type="primary">mltG</name>
    <name evidence="8" type="ordered locus">B488_10090</name>
</gene>
<dbReference type="InterPro" id="IPR003770">
    <property type="entry name" value="MLTG-like"/>
</dbReference>
<evidence type="ECO:0000256" key="6">
    <source>
        <dbReference type="ARBA" id="ARBA00023316"/>
    </source>
</evidence>
<comment type="catalytic activity">
    <reaction evidence="7">
        <text>a peptidoglycan chain = a peptidoglycan chain with N-acetyl-1,6-anhydromuramyl-[peptide] at the reducing end + a peptidoglycan chain with N-acetylglucosamine at the non-reducing end.</text>
        <dbReference type="EC" id="4.2.2.29"/>
    </reaction>
</comment>
<comment type="subcellular location">
    <subcellularLocation>
        <location evidence="7">Cell inner membrane</location>
        <topology evidence="7">Single-pass membrane protein</topology>
    </subcellularLocation>
</comment>
<dbReference type="Gene3D" id="3.30.160.60">
    <property type="entry name" value="Classic Zinc Finger"/>
    <property type="match status" value="1"/>
</dbReference>
<accession>L0EXB9</accession>
<name>L0EXB9_LIBCB</name>
<evidence type="ECO:0000313" key="9">
    <source>
        <dbReference type="Proteomes" id="UP000010799"/>
    </source>
</evidence>
<dbReference type="Gene3D" id="3.30.1490.480">
    <property type="entry name" value="Endolytic murein transglycosylase"/>
    <property type="match status" value="1"/>
</dbReference>
<keyword evidence="7" id="KW-0997">Cell inner membrane</keyword>
<keyword evidence="5 7" id="KW-0456">Lyase</keyword>
<keyword evidence="4 7" id="KW-0472">Membrane</keyword>
<sequence>MTGLHQDLGNLMRYPNKTIIRHKLVVPRSARQILQPEEVYSSANRSRIVRKKIVIFLNFLMTMAVLITFLILLLYYCGASIYNKPGPLPVNSIFLIQNGESLQDIMDNLIRNNIISDNRVVFQYMTRLHLGSHKLQAGEYEIKKSASMAEVIEIIRSGKRILHSVSFPEGLTVKQILKRLKEHPILEGDLPSQLPIEGSLRPDTYKFSWGTKRMEIIEQARFAQQKLVDDIWERRDRDLPIKNKKQFVILASIVEKETGRSDERAHVASVFMNRLKKGIKLQSDPTIIYGIFEGEAKPKDRPIYQSDLDKKTPYNSYVIKGLPPTAISNPGRASLEAVANPSHTDDLYFVSDGMGGHVFSKTLKEHNINVQHFRQINSRKKDKTN</sequence>
<dbReference type="STRING" id="1215343.B488_10090"/>
<dbReference type="PANTHER" id="PTHR30518:SF2">
    <property type="entry name" value="ENDOLYTIC MUREIN TRANSGLYCOSYLASE"/>
    <property type="match status" value="1"/>
</dbReference>
<dbReference type="PATRIC" id="fig|1215343.11.peg.1037"/>
<dbReference type="GO" id="GO:0005886">
    <property type="term" value="C:plasma membrane"/>
    <property type="evidence" value="ECO:0007669"/>
    <property type="project" value="UniProtKB-SubCell"/>
</dbReference>
<comment type="similarity">
    <text evidence="7">Belongs to the transglycosylase MltG family.</text>
</comment>
<evidence type="ECO:0000256" key="1">
    <source>
        <dbReference type="ARBA" id="ARBA00022475"/>
    </source>
</evidence>
<keyword evidence="9" id="KW-1185">Reference proteome</keyword>
<dbReference type="eggNOG" id="COG1559">
    <property type="taxonomic scope" value="Bacteria"/>
</dbReference>
<evidence type="ECO:0000256" key="3">
    <source>
        <dbReference type="ARBA" id="ARBA00022989"/>
    </source>
</evidence>
<dbReference type="CDD" id="cd08010">
    <property type="entry name" value="MltG_like"/>
    <property type="match status" value="1"/>
</dbReference>
<dbReference type="AlphaFoldDB" id="L0EXB9"/>
<comment type="function">
    <text evidence="7">Functions as a peptidoglycan terminase that cleaves nascent peptidoglycan strands endolytically to terminate their elongation.</text>
</comment>
<dbReference type="GO" id="GO:0071555">
    <property type="term" value="P:cell wall organization"/>
    <property type="evidence" value="ECO:0007669"/>
    <property type="project" value="UniProtKB-KW"/>
</dbReference>
<dbReference type="NCBIfam" id="TIGR00247">
    <property type="entry name" value="endolytic transglycosylase MltG"/>
    <property type="match status" value="1"/>
</dbReference>
<organism evidence="8 9">
    <name type="scientific">Liberibacter crescens (strain BT-1)</name>
    <dbReference type="NCBI Taxonomy" id="1215343"/>
    <lineage>
        <taxon>Bacteria</taxon>
        <taxon>Pseudomonadati</taxon>
        <taxon>Pseudomonadota</taxon>
        <taxon>Alphaproteobacteria</taxon>
        <taxon>Hyphomicrobiales</taxon>
        <taxon>Rhizobiaceae</taxon>
        <taxon>Liberibacter</taxon>
    </lineage>
</organism>
<feature type="transmembrane region" description="Helical" evidence="7">
    <location>
        <begin position="53"/>
        <end position="76"/>
    </location>
</feature>
<dbReference type="EMBL" id="CP003789">
    <property type="protein sequence ID" value="AGA65001.1"/>
    <property type="molecule type" value="Genomic_DNA"/>
</dbReference>
<dbReference type="PANTHER" id="PTHR30518">
    <property type="entry name" value="ENDOLYTIC MUREIN TRANSGLYCOSYLASE"/>
    <property type="match status" value="1"/>
</dbReference>
<proteinExistence type="inferred from homology"/>
<dbReference type="Proteomes" id="UP000010799">
    <property type="component" value="Chromosome"/>
</dbReference>
<dbReference type="HAMAP" id="MF_02065">
    <property type="entry name" value="MltG"/>
    <property type="match status" value="1"/>
</dbReference>
<dbReference type="GO" id="GO:0009252">
    <property type="term" value="P:peptidoglycan biosynthetic process"/>
    <property type="evidence" value="ECO:0007669"/>
    <property type="project" value="UniProtKB-UniRule"/>
</dbReference>
<dbReference type="GO" id="GO:0008932">
    <property type="term" value="F:lytic endotransglycosylase activity"/>
    <property type="evidence" value="ECO:0007669"/>
    <property type="project" value="UniProtKB-UniRule"/>
</dbReference>
<keyword evidence="2 7" id="KW-0812">Transmembrane</keyword>